<protein>
    <submittedName>
        <fullName evidence="2">Zinc finger protein</fullName>
    </submittedName>
</protein>
<evidence type="ECO:0000256" key="1">
    <source>
        <dbReference type="SAM" id="SignalP"/>
    </source>
</evidence>
<name>L8HHX8_ACACF</name>
<gene>
    <name evidence="2" type="ORF">ACA1_174790</name>
</gene>
<dbReference type="EMBL" id="KB007811">
    <property type="protein sequence ID" value="ELR24817.1"/>
    <property type="molecule type" value="Genomic_DNA"/>
</dbReference>
<dbReference type="AlphaFoldDB" id="L8HHX8"/>
<evidence type="ECO:0000313" key="2">
    <source>
        <dbReference type="EMBL" id="ELR24817.1"/>
    </source>
</evidence>
<organism evidence="2 3">
    <name type="scientific">Acanthamoeba castellanii (strain ATCC 30010 / Neff)</name>
    <dbReference type="NCBI Taxonomy" id="1257118"/>
    <lineage>
        <taxon>Eukaryota</taxon>
        <taxon>Amoebozoa</taxon>
        <taxon>Discosea</taxon>
        <taxon>Longamoebia</taxon>
        <taxon>Centramoebida</taxon>
        <taxon>Acanthamoebidae</taxon>
        <taxon>Acanthamoeba</taxon>
    </lineage>
</organism>
<dbReference type="OrthoDB" id="6130531at2759"/>
<reference evidence="2 3" key="1">
    <citation type="journal article" date="2013" name="Genome Biol.">
        <title>Genome of Acanthamoeba castellanii highlights extensive lateral gene transfer and early evolution of tyrosine kinase signaling.</title>
        <authorList>
            <person name="Clarke M."/>
            <person name="Lohan A.J."/>
            <person name="Liu B."/>
            <person name="Lagkouvardos I."/>
            <person name="Roy S."/>
            <person name="Zafar N."/>
            <person name="Bertelli C."/>
            <person name="Schilde C."/>
            <person name="Kianianmomeni A."/>
            <person name="Burglin T.R."/>
            <person name="Frech C."/>
            <person name="Turcotte B."/>
            <person name="Kopec K.O."/>
            <person name="Synnott J.M."/>
            <person name="Choo C."/>
            <person name="Paponov I."/>
            <person name="Finkler A."/>
            <person name="Soon Heng Tan C."/>
            <person name="Hutchins A.P."/>
            <person name="Weinmeier T."/>
            <person name="Rattei T."/>
            <person name="Chu J.S."/>
            <person name="Gimenez G."/>
            <person name="Irimia M."/>
            <person name="Rigden D.J."/>
            <person name="Fitzpatrick D.A."/>
            <person name="Lorenzo-Morales J."/>
            <person name="Bateman A."/>
            <person name="Chiu C.H."/>
            <person name="Tang P."/>
            <person name="Hegemann P."/>
            <person name="Fromm H."/>
            <person name="Raoult D."/>
            <person name="Greub G."/>
            <person name="Miranda-Saavedra D."/>
            <person name="Chen N."/>
            <person name="Nash P."/>
            <person name="Ginger M.L."/>
            <person name="Horn M."/>
            <person name="Schaap P."/>
            <person name="Caler L."/>
            <person name="Loftus B."/>
        </authorList>
    </citation>
    <scope>NUCLEOTIDE SEQUENCE [LARGE SCALE GENOMIC DNA]</scope>
    <source>
        <strain evidence="2 3">Neff</strain>
    </source>
</reference>
<evidence type="ECO:0000313" key="3">
    <source>
        <dbReference type="Proteomes" id="UP000011083"/>
    </source>
</evidence>
<proteinExistence type="predicted"/>
<dbReference type="KEGG" id="acan:ACA1_174790"/>
<feature type="signal peptide" evidence="1">
    <location>
        <begin position="1"/>
        <end position="21"/>
    </location>
</feature>
<accession>L8HHX8</accession>
<dbReference type="VEuPathDB" id="AmoebaDB:ACA1_174790"/>
<sequence length="498" mass="53203">MASSITLGLVVTLMTVSLALATFEPAMQGECPKTMSPEALQAARLAATEAYVTRLNYDLDHYSRVCDRYYTDDARFVLRGIGSFDPLQVAKEYGFVLFNISRDMFQGKLAATLDRPTIAWSGGPANNTVTFWQTATVELGPVYGSTPPKFQFASGGIRNLESLIFAPCSDRIAVDIVVSDRAIMPIYTAHNEIDVVSLCRNIMTRCTGRLQQYQSMAQCVAFMQTLDARQAARPEAACPYRLTSNSTTCRSFHSTNALVDPAVHCPHVAVDSAMCRDTCLPACADCPPHAHCTATYANATAETADYACACDDGFVAIASSVNGATECRPRTCASDDQCHAPFGLCDAATGRCGCQPTFVWDSTTGSCVCPADYELTWDVPRANPSGLGGPACRPPGGCLAREHCTAQEWNQAQCAATTPANTVSPWLACQCNPGFVGGWTSACECPHGPERALWSSRVEGEVCLAPGQCTDDWHCEGASTTGKAKCELPPGSITGKCA</sequence>
<keyword evidence="1" id="KW-0732">Signal</keyword>
<feature type="chain" id="PRO_5003990729" evidence="1">
    <location>
        <begin position="22"/>
        <end position="498"/>
    </location>
</feature>
<dbReference type="GeneID" id="14925846"/>
<keyword evidence="3" id="KW-1185">Reference proteome</keyword>
<dbReference type="RefSeq" id="XP_004356717.1">
    <property type="nucleotide sequence ID" value="XM_004356664.1"/>
</dbReference>
<dbReference type="Proteomes" id="UP000011083">
    <property type="component" value="Unassembled WGS sequence"/>
</dbReference>